<evidence type="ECO:0000313" key="1">
    <source>
        <dbReference type="EMBL" id="CAD2219401.1"/>
    </source>
</evidence>
<dbReference type="CDD" id="cd22990">
    <property type="entry name" value="mt-LAF21-like"/>
    <property type="match status" value="1"/>
</dbReference>
<dbReference type="EMBL" id="LR877157">
    <property type="protein sequence ID" value="CAD2219401.1"/>
    <property type="molecule type" value="Genomic_DNA"/>
</dbReference>
<dbReference type="AlphaFoldDB" id="A0A7G2CKC6"/>
<gene>
    <name evidence="1" type="ORF">ADEAN_000690600</name>
</gene>
<dbReference type="Proteomes" id="UP000515908">
    <property type="component" value="Chromosome 13"/>
</dbReference>
<proteinExistence type="predicted"/>
<reference evidence="1 2" key="1">
    <citation type="submission" date="2020-08" db="EMBL/GenBank/DDBJ databases">
        <authorList>
            <person name="Newling K."/>
            <person name="Davey J."/>
            <person name="Forrester S."/>
        </authorList>
    </citation>
    <scope>NUCLEOTIDE SEQUENCE [LARGE SCALE GENOMIC DNA]</scope>
    <source>
        <strain evidence="2">Crithidia deanei Carvalho (ATCC PRA-265)</strain>
    </source>
</reference>
<accession>A0A7G2CKC6</accession>
<organism evidence="1 2">
    <name type="scientific">Angomonas deanei</name>
    <dbReference type="NCBI Taxonomy" id="59799"/>
    <lineage>
        <taxon>Eukaryota</taxon>
        <taxon>Discoba</taxon>
        <taxon>Euglenozoa</taxon>
        <taxon>Kinetoplastea</taxon>
        <taxon>Metakinetoplastina</taxon>
        <taxon>Trypanosomatida</taxon>
        <taxon>Trypanosomatidae</taxon>
        <taxon>Strigomonadinae</taxon>
        <taxon>Angomonas</taxon>
    </lineage>
</organism>
<name>A0A7G2CKC6_9TRYP</name>
<protein>
    <submittedName>
        <fullName evidence="1">Uncharacterized protein</fullName>
    </submittedName>
</protein>
<evidence type="ECO:0000313" key="2">
    <source>
        <dbReference type="Proteomes" id="UP000515908"/>
    </source>
</evidence>
<keyword evidence="2" id="KW-1185">Reference proteome</keyword>
<dbReference type="VEuPathDB" id="TriTrypDB:ADEAN_000690600"/>
<sequence>MRGRCSLLLKPFQQVAFGKRGTNGGKKLNHGLLSEQELGDSFTEPEVYRNRKNVTAQVKVGEKTSGLRREERMRRQFERSHASDVQLNDIRLGRTAPRTDSERSLDEMFSDVHLEASNTADYTVDMQRELKREAERRRHHLSKFGQTPTATEYHKLLRRTQSMDKEEESVAALQHRLTEETGLYSSSRLDAYMLDDDSYFPEWVNALPYAVRDQVKYGSLGITDEDEALRVRLNRLPRDKRESEWQRMKAAKEFKAANDEMLTIAELRDARQGKRRFHWLQRKREHRAQDLRRMALRKPEYATQWPSNVVDLSQRIAFIAQHVENGVNSMGQWPLDAEALLRAKARRSQSDEESAFLSQKKERMVNGVAGDVGQLLTTMNQTPKKFRRVSRKVYANRVNAVVHGDQDEYGRKYRKVEKRGKARVRAYDSFREMALEKEVRKEPIVHTRGLHHQDDENWNRRFKSFADGMPSTRYGS</sequence>